<reference evidence="2 3" key="1">
    <citation type="submission" date="2014-06" db="EMBL/GenBank/DDBJ databases">
        <title>The Genome of the Aflatoxigenic Filamentous Fungus Aspergillus nomius.</title>
        <authorList>
            <person name="Moore M.G."/>
            <person name="Shannon B.M."/>
            <person name="Brian M.M."/>
        </authorList>
    </citation>
    <scope>NUCLEOTIDE SEQUENCE [LARGE SCALE GENOMIC DNA]</scope>
    <source>
        <strain evidence="2 3">NRRL 13137</strain>
    </source>
</reference>
<name>A0A0L1J034_ASPN3</name>
<dbReference type="EMBL" id="JNOM01000177">
    <property type="protein sequence ID" value="KNG85005.1"/>
    <property type="molecule type" value="Genomic_DNA"/>
</dbReference>
<dbReference type="GeneID" id="26809603"/>
<dbReference type="Proteomes" id="UP000037505">
    <property type="component" value="Unassembled WGS sequence"/>
</dbReference>
<feature type="region of interest" description="Disordered" evidence="1">
    <location>
        <begin position="1"/>
        <end position="31"/>
    </location>
</feature>
<gene>
    <name evidence="2" type="ORF">ANOM_007799</name>
</gene>
<dbReference type="RefSeq" id="XP_015405928.1">
    <property type="nucleotide sequence ID" value="XM_015553055.1"/>
</dbReference>
<accession>A0A0L1J034</accession>
<comment type="caution">
    <text evidence="2">The sequence shown here is derived from an EMBL/GenBank/DDBJ whole genome shotgun (WGS) entry which is preliminary data.</text>
</comment>
<dbReference type="AlphaFoldDB" id="A0A0L1J034"/>
<evidence type="ECO:0000313" key="3">
    <source>
        <dbReference type="Proteomes" id="UP000037505"/>
    </source>
</evidence>
<evidence type="ECO:0000256" key="1">
    <source>
        <dbReference type="SAM" id="MobiDB-lite"/>
    </source>
</evidence>
<keyword evidence="3" id="KW-1185">Reference proteome</keyword>
<sequence length="271" mass="30693">MPPTKHLPNGTYPYNHNNRNSTSTSSFTTSISTNSLTSKLDTNINHHRRCLDRDCAIMLGSSTRGEICLKTRKTGERRRTIMRRGVGRLVRGGRGGTYSHGYEYDHEYGYASYGEHGPGPGPVHGQKKYDENLLFSDFNEQNPPNGGPHSRKYEAHGHDHTYADHGGEQGTTKNTRGTYTFLQNPNDRLGRYESSDSVPADQLVRFTPIGHYGYSPLTAGRPVSPPRRILTPARYAETNRMEREKSDELKQKQRGFWGPVRALWVSLRRSR</sequence>
<organism evidence="2 3">
    <name type="scientific">Aspergillus nomiae NRRL (strain ATCC 15546 / NRRL 13137 / CBS 260.88 / M93)</name>
    <dbReference type="NCBI Taxonomy" id="1509407"/>
    <lineage>
        <taxon>Eukaryota</taxon>
        <taxon>Fungi</taxon>
        <taxon>Dikarya</taxon>
        <taxon>Ascomycota</taxon>
        <taxon>Pezizomycotina</taxon>
        <taxon>Eurotiomycetes</taxon>
        <taxon>Eurotiomycetidae</taxon>
        <taxon>Eurotiales</taxon>
        <taxon>Aspergillaceae</taxon>
        <taxon>Aspergillus</taxon>
        <taxon>Aspergillus subgen. Circumdati</taxon>
    </lineage>
</organism>
<protein>
    <submittedName>
        <fullName evidence="2">Uncharacterized protein</fullName>
    </submittedName>
</protein>
<evidence type="ECO:0000313" key="2">
    <source>
        <dbReference type="EMBL" id="KNG85005.1"/>
    </source>
</evidence>
<feature type="compositionally biased region" description="Low complexity" evidence="1">
    <location>
        <begin position="15"/>
        <end position="31"/>
    </location>
</feature>
<dbReference type="OrthoDB" id="4504276at2759"/>
<proteinExistence type="predicted"/>